<keyword evidence="2" id="KW-0560">Oxidoreductase</keyword>
<dbReference type="Proteomes" id="UP000654004">
    <property type="component" value="Unassembled WGS sequence"/>
</dbReference>
<dbReference type="InterPro" id="IPR002347">
    <property type="entry name" value="SDR_fam"/>
</dbReference>
<gene>
    <name evidence="3" type="ORF">GCM10009410_05580</name>
</gene>
<dbReference type="PANTHER" id="PTHR43296">
    <property type="entry name" value="PEROXISOMAL 2,4-DIENOYL-COA REDUCTASE"/>
    <property type="match status" value="1"/>
</dbReference>
<dbReference type="RefSeq" id="WP_188953098.1">
    <property type="nucleotide sequence ID" value="NZ_BMQW01000001.1"/>
</dbReference>
<name>A0ABQ2QCT3_9GAMM</name>
<proteinExistence type="predicted"/>
<comment type="caution">
    <text evidence="3">The sequence shown here is derived from an EMBL/GenBank/DDBJ whole genome shotgun (WGS) entry which is preliminary data.</text>
</comment>
<evidence type="ECO:0000256" key="2">
    <source>
        <dbReference type="ARBA" id="ARBA00023002"/>
    </source>
</evidence>
<protein>
    <submittedName>
        <fullName evidence="3">Short-chain dehydrogenase</fullName>
    </submittedName>
</protein>
<dbReference type="EMBL" id="BMQW01000001">
    <property type="protein sequence ID" value="GGP76097.1"/>
    <property type="molecule type" value="Genomic_DNA"/>
</dbReference>
<keyword evidence="4" id="KW-1185">Reference proteome</keyword>
<dbReference type="NCBIfam" id="NF005752">
    <property type="entry name" value="PRK07576.1"/>
    <property type="match status" value="1"/>
</dbReference>
<dbReference type="Pfam" id="PF13561">
    <property type="entry name" value="adh_short_C2"/>
    <property type="match status" value="1"/>
</dbReference>
<organism evidence="3 4">
    <name type="scientific">Shewanella ulleungensis</name>
    <dbReference type="NCBI Taxonomy" id="2282699"/>
    <lineage>
        <taxon>Bacteria</taxon>
        <taxon>Pseudomonadati</taxon>
        <taxon>Pseudomonadota</taxon>
        <taxon>Gammaproteobacteria</taxon>
        <taxon>Alteromonadales</taxon>
        <taxon>Shewanellaceae</taxon>
        <taxon>Shewanella</taxon>
    </lineage>
</organism>
<dbReference type="CDD" id="cd05369">
    <property type="entry name" value="TER_DECR_SDR_a"/>
    <property type="match status" value="1"/>
</dbReference>
<keyword evidence="1" id="KW-0521">NADP</keyword>
<dbReference type="SUPFAM" id="SSF51735">
    <property type="entry name" value="NAD(P)-binding Rossmann-fold domains"/>
    <property type="match status" value="1"/>
</dbReference>
<evidence type="ECO:0000313" key="4">
    <source>
        <dbReference type="Proteomes" id="UP000654004"/>
    </source>
</evidence>
<dbReference type="PRINTS" id="PR00081">
    <property type="entry name" value="GDHRDH"/>
</dbReference>
<dbReference type="InterPro" id="IPR045017">
    <property type="entry name" value="DECR2-like"/>
</dbReference>
<reference evidence="4" key="1">
    <citation type="journal article" date="2019" name="Int. J. Syst. Evol. Microbiol.">
        <title>The Global Catalogue of Microorganisms (GCM) 10K type strain sequencing project: providing services to taxonomists for standard genome sequencing and annotation.</title>
        <authorList>
            <consortium name="The Broad Institute Genomics Platform"/>
            <consortium name="The Broad Institute Genome Sequencing Center for Infectious Disease"/>
            <person name="Wu L."/>
            <person name="Ma J."/>
        </authorList>
    </citation>
    <scope>NUCLEOTIDE SEQUENCE [LARGE SCALE GENOMIC DNA]</scope>
    <source>
        <strain evidence="4">JCM 32305</strain>
    </source>
</reference>
<evidence type="ECO:0000256" key="1">
    <source>
        <dbReference type="ARBA" id="ARBA00022857"/>
    </source>
</evidence>
<accession>A0ABQ2QCT3</accession>
<evidence type="ECO:0000313" key="3">
    <source>
        <dbReference type="EMBL" id="GGP76097.1"/>
    </source>
</evidence>
<dbReference type="Gene3D" id="3.40.50.720">
    <property type="entry name" value="NAD(P)-binding Rossmann-like Domain"/>
    <property type="match status" value="1"/>
</dbReference>
<sequence length="280" mass="28985">MINNTGFTDKGFDYAGKNVVVVGGTSGINLQVAIAFAKAGANVAVASRNIDKVNAAVEQLKQANPQAQHVGVSFDVRDNEALTIGFNTIADAFGQIDVLISGAAGNFPASAAKLSNNGFKSVIDIDLIGSFQVLKQAYPLLARPGASIIQISAPQAYIAMPLQVHVCAAKAGVDMLTRTLALEWGVEGVRINSIVPGPISDTEGFNRLAPSDKLQQRVADSVPLKRNGKGQDIANAALFLASDMASYITGVVLPVDGGWSLGGASIAMTELGDIAAKHGL</sequence>
<dbReference type="PANTHER" id="PTHR43296:SF2">
    <property type="entry name" value="PEROXISOMAL 2,4-DIENOYL-COA REDUCTASE [(3E)-ENOYL-COA-PRODUCING]"/>
    <property type="match status" value="1"/>
</dbReference>
<dbReference type="InterPro" id="IPR036291">
    <property type="entry name" value="NAD(P)-bd_dom_sf"/>
</dbReference>